<gene>
    <name evidence="1" type="ORF">KSX_58630</name>
</gene>
<evidence type="ECO:0000313" key="1">
    <source>
        <dbReference type="EMBL" id="GHO47700.1"/>
    </source>
</evidence>
<dbReference type="Gene3D" id="3.40.50.2300">
    <property type="match status" value="1"/>
</dbReference>
<dbReference type="Proteomes" id="UP000612362">
    <property type="component" value="Unassembled WGS sequence"/>
</dbReference>
<dbReference type="SUPFAM" id="SSF53822">
    <property type="entry name" value="Periplasmic binding protein-like I"/>
    <property type="match status" value="1"/>
</dbReference>
<accession>A0A8J3I6D3</accession>
<organism evidence="1 2">
    <name type="scientific">Ktedonospora formicarum</name>
    <dbReference type="NCBI Taxonomy" id="2778364"/>
    <lineage>
        <taxon>Bacteria</taxon>
        <taxon>Bacillati</taxon>
        <taxon>Chloroflexota</taxon>
        <taxon>Ktedonobacteria</taxon>
        <taxon>Ktedonobacterales</taxon>
        <taxon>Ktedonobacteraceae</taxon>
        <taxon>Ktedonospora</taxon>
    </lineage>
</organism>
<comment type="caution">
    <text evidence="1">The sequence shown here is derived from an EMBL/GenBank/DDBJ whole genome shotgun (WGS) entry which is preliminary data.</text>
</comment>
<dbReference type="EMBL" id="BNJF01000003">
    <property type="protein sequence ID" value="GHO47700.1"/>
    <property type="molecule type" value="Genomic_DNA"/>
</dbReference>
<sequence length="69" mass="7679">MGKALGQIAVASFDDQPFATPSLTIICQPMGELSKLLLELLVNNMNQEELAVSKDVYPHVKYWEIVNLC</sequence>
<protein>
    <submittedName>
        <fullName evidence="1">Uncharacterized protein</fullName>
    </submittedName>
</protein>
<proteinExistence type="predicted"/>
<reference evidence="1" key="1">
    <citation type="submission" date="2020-10" db="EMBL/GenBank/DDBJ databases">
        <title>Taxonomic study of unclassified bacteria belonging to the class Ktedonobacteria.</title>
        <authorList>
            <person name="Yabe S."/>
            <person name="Wang C.M."/>
            <person name="Zheng Y."/>
            <person name="Sakai Y."/>
            <person name="Cavaletti L."/>
            <person name="Monciardini P."/>
            <person name="Donadio S."/>
        </authorList>
    </citation>
    <scope>NUCLEOTIDE SEQUENCE</scope>
    <source>
        <strain evidence="1">SOSP1-1</strain>
    </source>
</reference>
<dbReference type="InterPro" id="IPR028082">
    <property type="entry name" value="Peripla_BP_I"/>
</dbReference>
<evidence type="ECO:0000313" key="2">
    <source>
        <dbReference type="Proteomes" id="UP000612362"/>
    </source>
</evidence>
<name>A0A8J3I6D3_9CHLR</name>
<keyword evidence="2" id="KW-1185">Reference proteome</keyword>
<dbReference type="AlphaFoldDB" id="A0A8J3I6D3"/>